<dbReference type="Gene3D" id="3.30.450.20">
    <property type="entry name" value="PAS domain"/>
    <property type="match status" value="1"/>
</dbReference>
<evidence type="ECO:0000256" key="1">
    <source>
        <dbReference type="ARBA" id="ARBA00004651"/>
    </source>
</evidence>
<protein>
    <recommendedName>
        <fullName evidence="7">Single Cache domain-containing protein</fullName>
    </recommendedName>
</protein>
<name>A0AA48GWS5_9BACT</name>
<proteinExistence type="predicted"/>
<dbReference type="KEGG" id="msea:METESE_04700"/>
<evidence type="ECO:0000256" key="4">
    <source>
        <dbReference type="ARBA" id="ARBA00022989"/>
    </source>
</evidence>
<dbReference type="EMBL" id="AP027081">
    <property type="protein sequence ID" value="BDU75512.1"/>
    <property type="molecule type" value="Genomic_DNA"/>
</dbReference>
<dbReference type="Pfam" id="PF08269">
    <property type="entry name" value="dCache_2"/>
    <property type="match status" value="1"/>
</dbReference>
<dbReference type="AlphaFoldDB" id="A0AA48GWS5"/>
<evidence type="ECO:0000259" key="7">
    <source>
        <dbReference type="SMART" id="SM01049"/>
    </source>
</evidence>
<gene>
    <name evidence="8" type="ORF">METESE_04700</name>
</gene>
<evidence type="ECO:0000313" key="8">
    <source>
        <dbReference type="EMBL" id="BDU75512.1"/>
    </source>
</evidence>
<dbReference type="RefSeq" id="WP_243335505.1">
    <property type="nucleotide sequence ID" value="NZ_AP027081.1"/>
</dbReference>
<reference evidence="8" key="1">
    <citation type="journal article" date="2023" name="Int. J. Syst. Evol. Microbiol.">
        <title>Mesoterricola silvestris gen. nov., sp. nov., Mesoterricola sediminis sp. nov., Geothrix oryzae sp. nov., Geothrix edaphica sp. nov., Geothrix rubra sp. nov., and Geothrix limicola sp. nov., six novel members of Acidobacteriota isolated from soils.</title>
        <authorList>
            <person name="Itoh H."/>
            <person name="Sugisawa Y."/>
            <person name="Mise K."/>
            <person name="Xu Z."/>
            <person name="Kuniyasu M."/>
            <person name="Ushijima N."/>
            <person name="Kawano K."/>
            <person name="Kobayashi E."/>
            <person name="Shiratori Y."/>
            <person name="Masuda Y."/>
            <person name="Senoo K."/>
        </authorList>
    </citation>
    <scope>NUCLEOTIDE SEQUENCE</scope>
    <source>
        <strain evidence="8">W786</strain>
    </source>
</reference>
<dbReference type="GO" id="GO:0005886">
    <property type="term" value="C:plasma membrane"/>
    <property type="evidence" value="ECO:0007669"/>
    <property type="project" value="UniProtKB-SubCell"/>
</dbReference>
<keyword evidence="4" id="KW-1133">Transmembrane helix</keyword>
<comment type="subcellular location">
    <subcellularLocation>
        <location evidence="1">Cell membrane</location>
        <topology evidence="1">Multi-pass membrane protein</topology>
    </subcellularLocation>
</comment>
<dbReference type="InterPro" id="IPR004010">
    <property type="entry name" value="Double_Cache_2"/>
</dbReference>
<keyword evidence="5" id="KW-0472">Membrane</keyword>
<organism evidence="8 9">
    <name type="scientific">Mesoterricola sediminis</name>
    <dbReference type="NCBI Taxonomy" id="2927980"/>
    <lineage>
        <taxon>Bacteria</taxon>
        <taxon>Pseudomonadati</taxon>
        <taxon>Acidobacteriota</taxon>
        <taxon>Holophagae</taxon>
        <taxon>Holophagales</taxon>
        <taxon>Holophagaceae</taxon>
        <taxon>Mesoterricola</taxon>
    </lineage>
</organism>
<keyword evidence="9" id="KW-1185">Reference proteome</keyword>
<keyword evidence="3" id="KW-0812">Transmembrane</keyword>
<evidence type="ECO:0000256" key="3">
    <source>
        <dbReference type="ARBA" id="ARBA00022692"/>
    </source>
</evidence>
<dbReference type="Proteomes" id="UP001228113">
    <property type="component" value="Chromosome"/>
</dbReference>
<evidence type="ECO:0000256" key="5">
    <source>
        <dbReference type="ARBA" id="ARBA00023136"/>
    </source>
</evidence>
<evidence type="ECO:0000256" key="2">
    <source>
        <dbReference type="ARBA" id="ARBA00022475"/>
    </source>
</evidence>
<dbReference type="SMART" id="SM01049">
    <property type="entry name" value="Cache_2"/>
    <property type="match status" value="1"/>
</dbReference>
<keyword evidence="6" id="KW-0732">Signal</keyword>
<evidence type="ECO:0000313" key="9">
    <source>
        <dbReference type="Proteomes" id="UP001228113"/>
    </source>
</evidence>
<accession>A0AA48GWS5</accession>
<sequence length="149" mass="16292">MRMFLTAALVLLPALAAPAQSTPAQAETLVKRAVAYAKANGMEKLIKETNQGVFHVGSGSELYIFIYDLNGVVKAIGYNTQELVGKNRWDLKDPDGKFIIREFVSLAKAKGSGWVDYKYPNPLSGKMEQKTSYIVLCDGLIVGAGTYKK</sequence>
<dbReference type="InterPro" id="IPR033480">
    <property type="entry name" value="sCache_2"/>
</dbReference>
<feature type="domain" description="Single Cache" evidence="7">
    <location>
        <begin position="25"/>
        <end position="101"/>
    </location>
</feature>
<keyword evidence="2" id="KW-1003">Cell membrane</keyword>
<feature type="signal peptide" evidence="6">
    <location>
        <begin position="1"/>
        <end position="26"/>
    </location>
</feature>
<feature type="chain" id="PRO_5041270941" description="Single Cache domain-containing protein" evidence="6">
    <location>
        <begin position="27"/>
        <end position="149"/>
    </location>
</feature>
<evidence type="ECO:0000256" key="6">
    <source>
        <dbReference type="SAM" id="SignalP"/>
    </source>
</evidence>